<feature type="transmembrane region" description="Helical" evidence="1">
    <location>
        <begin position="50"/>
        <end position="68"/>
    </location>
</feature>
<feature type="transmembrane region" description="Helical" evidence="1">
    <location>
        <begin position="95"/>
        <end position="124"/>
    </location>
</feature>
<evidence type="ECO:0000313" key="3">
    <source>
        <dbReference type="Proteomes" id="UP001174196"/>
    </source>
</evidence>
<evidence type="ECO:0000313" key="2">
    <source>
        <dbReference type="EMBL" id="MDN4594491.1"/>
    </source>
</evidence>
<dbReference type="Proteomes" id="UP001174196">
    <property type="component" value="Unassembled WGS sequence"/>
</dbReference>
<dbReference type="RefSeq" id="WP_301239209.1">
    <property type="nucleotide sequence ID" value="NZ_JANRHH010000039.1"/>
</dbReference>
<evidence type="ECO:0008006" key="4">
    <source>
        <dbReference type="Google" id="ProtNLM"/>
    </source>
</evidence>
<proteinExistence type="predicted"/>
<dbReference type="EMBL" id="JANRHH010000039">
    <property type="protein sequence ID" value="MDN4594491.1"/>
    <property type="molecule type" value="Genomic_DNA"/>
</dbReference>
<protein>
    <recommendedName>
        <fullName evidence="4">Ion transport domain-containing protein</fullName>
    </recommendedName>
</protein>
<feature type="transmembrane region" description="Helical" evidence="1">
    <location>
        <begin position="21"/>
        <end position="38"/>
    </location>
</feature>
<accession>A0ABT8INY7</accession>
<sequence>MKKSVKKVYQIAESIIRVLEIGLSIFLVIGIFVEGILHEKQFWNVTYEGELQLILMYIIGLEIAMTFVKREPNIMVDILIFAIARKMIIDTTKGIDFLFGALAIFILYIVKCYGISCILLPGYFRRATNTPNMNTHASDTQSSG</sequence>
<gene>
    <name evidence="2" type="ORF">NWF35_11370</name>
</gene>
<keyword evidence="3" id="KW-1185">Reference proteome</keyword>
<reference evidence="2" key="1">
    <citation type="submission" date="2022-08" db="EMBL/GenBank/DDBJ databases">
        <title>Polycladomyces zharkentsis sp. nov., a novel thermophilic CMC and starch-degrading bacterium isolated from a geothermal spring in Kazakhstan.</title>
        <authorList>
            <person name="Mashzhan A."/>
            <person name="Kistaubaeva A."/>
            <person name="Javier-Lopez R."/>
            <person name="Birkeland N.-K."/>
        </authorList>
    </citation>
    <scope>NUCLEOTIDE SEQUENCE</scope>
    <source>
        <strain evidence="2">KSR 13</strain>
    </source>
</reference>
<comment type="caution">
    <text evidence="2">The sequence shown here is derived from an EMBL/GenBank/DDBJ whole genome shotgun (WGS) entry which is preliminary data.</text>
</comment>
<keyword evidence="1" id="KW-0472">Membrane</keyword>
<keyword evidence="1" id="KW-0812">Transmembrane</keyword>
<keyword evidence="1" id="KW-1133">Transmembrane helix</keyword>
<name>A0ABT8INY7_9BACL</name>
<evidence type="ECO:0000256" key="1">
    <source>
        <dbReference type="SAM" id="Phobius"/>
    </source>
</evidence>
<organism evidence="2 3">
    <name type="scientific">Polycladomyces subterraneus</name>
    <dbReference type="NCBI Taxonomy" id="1016997"/>
    <lineage>
        <taxon>Bacteria</taxon>
        <taxon>Bacillati</taxon>
        <taxon>Bacillota</taxon>
        <taxon>Bacilli</taxon>
        <taxon>Bacillales</taxon>
        <taxon>Thermoactinomycetaceae</taxon>
        <taxon>Polycladomyces</taxon>
    </lineage>
</organism>